<dbReference type="GO" id="GO:0005576">
    <property type="term" value="C:extracellular region"/>
    <property type="evidence" value="ECO:0007669"/>
    <property type="project" value="UniProtKB-SubCell"/>
</dbReference>
<dbReference type="Gene3D" id="1.20.1330.10">
    <property type="entry name" value="f41 fragment of flagellin, N-terminal domain"/>
    <property type="match status" value="2"/>
</dbReference>
<evidence type="ECO:0000259" key="6">
    <source>
        <dbReference type="Pfam" id="PF00700"/>
    </source>
</evidence>
<keyword evidence="7" id="KW-0969">Cilium</keyword>
<evidence type="ECO:0000256" key="1">
    <source>
        <dbReference type="ARBA" id="ARBA00005709"/>
    </source>
</evidence>
<dbReference type="Gene3D" id="6.10.280.190">
    <property type="match status" value="1"/>
</dbReference>
<feature type="domain" description="Flagellin N-terminal" evidence="5">
    <location>
        <begin position="5"/>
        <end position="141"/>
    </location>
</feature>
<gene>
    <name evidence="7" type="ORF">EQU24_17695</name>
</gene>
<evidence type="ECO:0000256" key="3">
    <source>
        <dbReference type="ARBA" id="ARBA00023143"/>
    </source>
</evidence>
<comment type="similarity">
    <text evidence="1 4">Belongs to the bacterial flagellin family.</text>
</comment>
<dbReference type="PANTHER" id="PTHR42792">
    <property type="entry name" value="FLAGELLIN"/>
    <property type="match status" value="1"/>
</dbReference>
<keyword evidence="8" id="KW-1185">Reference proteome</keyword>
<name>A0A4P9UQY7_METBY</name>
<dbReference type="InterPro" id="IPR046358">
    <property type="entry name" value="Flagellin_C"/>
</dbReference>
<dbReference type="PRINTS" id="PR00207">
    <property type="entry name" value="FLAGELLIN"/>
</dbReference>
<dbReference type="Pfam" id="PF07196">
    <property type="entry name" value="Flagellin_IN"/>
    <property type="match status" value="1"/>
</dbReference>
<dbReference type="SUPFAM" id="SSF64518">
    <property type="entry name" value="Phase 1 flagellin"/>
    <property type="match status" value="1"/>
</dbReference>
<keyword evidence="3 4" id="KW-0975">Bacterial flagellum</keyword>
<keyword evidence="7" id="KW-0282">Flagellum</keyword>
<dbReference type="OrthoDB" id="9796789at2"/>
<evidence type="ECO:0000256" key="2">
    <source>
        <dbReference type="ARBA" id="ARBA00022525"/>
    </source>
</evidence>
<keyword evidence="2 4" id="KW-0964">Secreted</keyword>
<organism evidence="7 8">
    <name type="scientific">Methylotuvimicrobium buryatense</name>
    <name type="common">Methylomicrobium buryatense</name>
    <dbReference type="NCBI Taxonomy" id="95641"/>
    <lineage>
        <taxon>Bacteria</taxon>
        <taxon>Pseudomonadati</taxon>
        <taxon>Pseudomonadota</taxon>
        <taxon>Gammaproteobacteria</taxon>
        <taxon>Methylococcales</taxon>
        <taxon>Methylococcaceae</taxon>
        <taxon>Methylotuvimicrobium</taxon>
    </lineage>
</organism>
<dbReference type="Proteomes" id="UP000305881">
    <property type="component" value="Chromosome"/>
</dbReference>
<dbReference type="RefSeq" id="WP_017842294.1">
    <property type="nucleotide sequence ID" value="NZ_CP035467.1"/>
</dbReference>
<reference evidence="8" key="1">
    <citation type="journal article" date="2019" name="J. Bacteriol.">
        <title>A Mutagenic Screen Identifies a TonB-Dependent Receptor Required for the Lanthanide Metal Switch in the Type I Methanotroph 'Methylotuvimicrobium buryatense' 5GB1C.</title>
        <authorList>
            <person name="Groom J.D."/>
            <person name="Ford S.M."/>
            <person name="Pesesky M.W."/>
            <person name="Lidstrom M.E."/>
        </authorList>
    </citation>
    <scope>NUCLEOTIDE SEQUENCE [LARGE SCALE GENOMIC DNA]</scope>
    <source>
        <strain evidence="8">5GB1C</strain>
    </source>
</reference>
<keyword evidence="7" id="KW-0966">Cell projection</keyword>
<evidence type="ECO:0000259" key="5">
    <source>
        <dbReference type="Pfam" id="PF00669"/>
    </source>
</evidence>
<dbReference type="InterPro" id="IPR010810">
    <property type="entry name" value="Flagellin_hook_IN_motif"/>
</dbReference>
<proteinExistence type="inferred from homology"/>
<dbReference type="Gene3D" id="1.20.120.340">
    <property type="entry name" value="Flagellar protein FliS"/>
    <property type="match status" value="1"/>
</dbReference>
<sequence length="567" mass="58681">MAQVINTNVASLNAQRQLNKSQSAMQTNLQRLSSGLRINSAKDDAAGLAISNRFQSQINGLNQASRNANDGISLAQTAEGALDEVTNALQRMRTLAVQAANDTNSASDRQALQAEVRQLVDEINRIGGTTEFNGKKLLNGEDSEFSFQIGANAGQQLNVKMADMRASALGQQPGAVQTTGTRVALGANESGNVGIQDLTAAGALSGAAVSSGQFTIEVAGQSTVDIAETRYGGNIEWKSSGDLTNVNSLDYGGGIAKDIAARINDIAAKGLTDASGQAILQDVYAKAETSFSITSVASGDATAAMASGAPIDGYRHVGAGTIAHDGLTINGVNMGPVSFQEKDADGSLVNQINSKSNVTGVTASVDKDGVLQLYAEDGRDIIIQTKAAEDANKLFAAGGTAVDTADTNRIDFQAALELRVAGRVTLSAQDTITTSGTAAANAGFASGAATAIGDEMKENKQAVGSIQLADVTTVRGANILMKSVDSALSQVDGLRANLGAVQNRFEMTIRNLDNVSENLSAANSRIRDADFAAETTAMTRNQILQQAGISMLAQANAQSQNVMSLLR</sequence>
<evidence type="ECO:0000313" key="7">
    <source>
        <dbReference type="EMBL" id="QCW83869.1"/>
    </source>
</evidence>
<dbReference type="EMBL" id="CP035467">
    <property type="protein sequence ID" value="QCW83869.1"/>
    <property type="molecule type" value="Genomic_DNA"/>
</dbReference>
<dbReference type="AlphaFoldDB" id="A0A4P9UQY7"/>
<dbReference type="Pfam" id="PF00700">
    <property type="entry name" value="Flagellin_C"/>
    <property type="match status" value="1"/>
</dbReference>
<evidence type="ECO:0000313" key="8">
    <source>
        <dbReference type="Proteomes" id="UP000305881"/>
    </source>
</evidence>
<protein>
    <recommendedName>
        <fullName evidence="4">Flagellin</fullName>
    </recommendedName>
</protein>
<accession>A0A4P9UQY7</accession>
<evidence type="ECO:0000256" key="4">
    <source>
        <dbReference type="RuleBase" id="RU362073"/>
    </source>
</evidence>
<dbReference type="GO" id="GO:0005198">
    <property type="term" value="F:structural molecule activity"/>
    <property type="evidence" value="ECO:0007669"/>
    <property type="project" value="UniProtKB-UniRule"/>
</dbReference>
<dbReference type="GO" id="GO:0009288">
    <property type="term" value="C:bacterial-type flagellum"/>
    <property type="evidence" value="ECO:0007669"/>
    <property type="project" value="UniProtKB-SubCell"/>
</dbReference>
<dbReference type="PANTHER" id="PTHR42792:SF2">
    <property type="entry name" value="FLAGELLIN"/>
    <property type="match status" value="1"/>
</dbReference>
<dbReference type="Gene3D" id="3.30.70.2120">
    <property type="match status" value="1"/>
</dbReference>
<dbReference type="KEGG" id="mbur:EQU24_17695"/>
<feature type="domain" description="Flagellin C-terminal" evidence="6">
    <location>
        <begin position="481"/>
        <end position="566"/>
    </location>
</feature>
<comment type="subcellular location">
    <subcellularLocation>
        <location evidence="4">Secreted</location>
    </subcellularLocation>
    <subcellularLocation>
        <location evidence="4">Bacterial flagellum</location>
    </subcellularLocation>
</comment>
<dbReference type="InterPro" id="IPR001029">
    <property type="entry name" value="Flagellin_N"/>
</dbReference>
<dbReference type="Pfam" id="PF00669">
    <property type="entry name" value="Flagellin_N"/>
    <property type="match status" value="1"/>
</dbReference>
<dbReference type="STRING" id="675511.GCA_000341735_03913"/>
<comment type="function">
    <text evidence="4">Flagellin is the subunit protein which polymerizes to form the filaments of bacterial flagella.</text>
</comment>
<dbReference type="Gene3D" id="2.60.40.4390">
    <property type="match status" value="1"/>
</dbReference>
<dbReference type="InterPro" id="IPR001492">
    <property type="entry name" value="Flagellin"/>
</dbReference>